<dbReference type="SMART" id="SM00389">
    <property type="entry name" value="HOX"/>
    <property type="match status" value="1"/>
</dbReference>
<evidence type="ECO:0000259" key="6">
    <source>
        <dbReference type="PROSITE" id="PS50071"/>
    </source>
</evidence>
<feature type="region of interest" description="Disordered" evidence="5">
    <location>
        <begin position="192"/>
        <end position="219"/>
    </location>
</feature>
<dbReference type="RefSeq" id="XP_009158633.1">
    <property type="nucleotide sequence ID" value="XM_009160385.1"/>
</dbReference>
<evidence type="ECO:0000256" key="2">
    <source>
        <dbReference type="ARBA" id="ARBA00023155"/>
    </source>
</evidence>
<evidence type="ECO:0000256" key="4">
    <source>
        <dbReference type="PROSITE-ProRule" id="PRU00108"/>
    </source>
</evidence>
<evidence type="ECO:0000256" key="1">
    <source>
        <dbReference type="ARBA" id="ARBA00023125"/>
    </source>
</evidence>
<dbReference type="GO" id="GO:0005634">
    <property type="term" value="C:nucleus"/>
    <property type="evidence" value="ECO:0007669"/>
    <property type="project" value="UniProtKB-SubCell"/>
</dbReference>
<keyword evidence="2 4" id="KW-0371">Homeobox</keyword>
<dbReference type="Proteomes" id="UP000007304">
    <property type="component" value="Unassembled WGS sequence"/>
</dbReference>
<dbReference type="GO" id="GO:0006355">
    <property type="term" value="P:regulation of DNA-templated transcription"/>
    <property type="evidence" value="ECO:0007669"/>
    <property type="project" value="InterPro"/>
</dbReference>
<accession>H6C3F7</accession>
<sequence>MTKGTFHPPSVASRSDPPSPEHSQTGNSVEAFDNMSARSVESVYPVPHHQRRSSSWNSTSQYPEMVGPYTAQPRAQYPSQPSFPPSRASPSLPPIRDIGGYDSQYPPPTSTYPQTYTNPPGVVNHGTQEAYSYPADRSAYYDSVNRYGQGYPPTTRPAVPQMDYARYAPSPYDYRAGVAYPSPYGTVDYASSQNTVHHPTSPTVGAETDTRNRRRRGNLPRQITDILRAWFHEHLDHPYPTEEDKQAFMARTGLTIAQISNWFINARRRQLPDLRHARDRGALNSGGDYDPDQARRQQQHQAESALR</sequence>
<comment type="subcellular location">
    <subcellularLocation>
        <location evidence="4">Nucleus</location>
    </subcellularLocation>
</comment>
<feature type="region of interest" description="Disordered" evidence="5">
    <location>
        <begin position="275"/>
        <end position="307"/>
    </location>
</feature>
<dbReference type="HOGENOM" id="CLU_048131_0_0_1"/>
<proteinExistence type="predicted"/>
<keyword evidence="8" id="KW-1185">Reference proteome</keyword>
<gene>
    <name evidence="7" type="ORF">HMPREF1120_06185</name>
</gene>
<dbReference type="PANTHER" id="PTHR11850">
    <property type="entry name" value="HOMEOBOX PROTEIN TRANSCRIPTION FACTORS"/>
    <property type="match status" value="1"/>
</dbReference>
<name>H6C3F7_EXODN</name>
<dbReference type="InterPro" id="IPR009057">
    <property type="entry name" value="Homeodomain-like_sf"/>
</dbReference>
<feature type="DNA-binding region" description="Homeobox" evidence="4">
    <location>
        <begin position="212"/>
        <end position="274"/>
    </location>
</feature>
<protein>
    <recommendedName>
        <fullName evidence="6">Homeobox domain-containing protein</fullName>
    </recommendedName>
</protein>
<dbReference type="AlphaFoldDB" id="H6C3F7"/>
<dbReference type="InterPro" id="IPR050224">
    <property type="entry name" value="TALE_homeobox"/>
</dbReference>
<dbReference type="VEuPathDB" id="FungiDB:HMPREF1120_06185"/>
<dbReference type="CDD" id="cd00086">
    <property type="entry name" value="homeodomain"/>
    <property type="match status" value="1"/>
</dbReference>
<evidence type="ECO:0000256" key="3">
    <source>
        <dbReference type="ARBA" id="ARBA00023242"/>
    </source>
</evidence>
<feature type="domain" description="Homeobox" evidence="6">
    <location>
        <begin position="210"/>
        <end position="273"/>
    </location>
</feature>
<dbReference type="Gene3D" id="1.10.10.60">
    <property type="entry name" value="Homeodomain-like"/>
    <property type="match status" value="1"/>
</dbReference>
<dbReference type="EMBL" id="JH226134">
    <property type="protein sequence ID" value="EHY58171.1"/>
    <property type="molecule type" value="Genomic_DNA"/>
</dbReference>
<dbReference type="Pfam" id="PF05920">
    <property type="entry name" value="Homeobox_KN"/>
    <property type="match status" value="1"/>
</dbReference>
<feature type="compositionally biased region" description="Polar residues" evidence="5">
    <location>
        <begin position="192"/>
        <end position="203"/>
    </location>
</feature>
<feature type="compositionally biased region" description="Polar residues" evidence="5">
    <location>
        <begin position="53"/>
        <end position="62"/>
    </location>
</feature>
<dbReference type="GeneID" id="20310824"/>
<organism evidence="7 8">
    <name type="scientific">Exophiala dermatitidis (strain ATCC 34100 / CBS 525.76 / NIH/UT8656)</name>
    <name type="common">Black yeast</name>
    <name type="synonym">Wangiella dermatitidis</name>
    <dbReference type="NCBI Taxonomy" id="858893"/>
    <lineage>
        <taxon>Eukaryota</taxon>
        <taxon>Fungi</taxon>
        <taxon>Dikarya</taxon>
        <taxon>Ascomycota</taxon>
        <taxon>Pezizomycotina</taxon>
        <taxon>Eurotiomycetes</taxon>
        <taxon>Chaetothyriomycetidae</taxon>
        <taxon>Chaetothyriales</taxon>
        <taxon>Herpotrichiellaceae</taxon>
        <taxon>Exophiala</taxon>
    </lineage>
</organism>
<evidence type="ECO:0000256" key="5">
    <source>
        <dbReference type="SAM" id="MobiDB-lite"/>
    </source>
</evidence>
<dbReference type="SUPFAM" id="SSF46689">
    <property type="entry name" value="Homeodomain-like"/>
    <property type="match status" value="1"/>
</dbReference>
<keyword evidence="3 4" id="KW-0539">Nucleus</keyword>
<dbReference type="InterPro" id="IPR008422">
    <property type="entry name" value="KN_HD"/>
</dbReference>
<dbReference type="InterPro" id="IPR001356">
    <property type="entry name" value="HD"/>
</dbReference>
<dbReference type="GO" id="GO:0003677">
    <property type="term" value="F:DNA binding"/>
    <property type="evidence" value="ECO:0007669"/>
    <property type="project" value="UniProtKB-UniRule"/>
</dbReference>
<feature type="region of interest" description="Disordered" evidence="5">
    <location>
        <begin position="1"/>
        <end position="102"/>
    </location>
</feature>
<evidence type="ECO:0000313" key="7">
    <source>
        <dbReference type="EMBL" id="EHY58171.1"/>
    </source>
</evidence>
<evidence type="ECO:0000313" key="8">
    <source>
        <dbReference type="Proteomes" id="UP000007304"/>
    </source>
</evidence>
<reference evidence="7" key="1">
    <citation type="submission" date="2011-07" db="EMBL/GenBank/DDBJ databases">
        <title>The Genome Sequence of Exophiala (Wangiella) dermatitidis NIH/UT8656.</title>
        <authorList>
            <consortium name="The Broad Institute Genome Sequencing Platform"/>
            <person name="Cuomo C."/>
            <person name="Wang Z."/>
            <person name="Hunicke-Smith S."/>
            <person name="Szanislo P.J."/>
            <person name="Earl A."/>
            <person name="Young S.K."/>
            <person name="Zeng Q."/>
            <person name="Gargeya S."/>
            <person name="Fitzgerald M."/>
            <person name="Haas B."/>
            <person name="Abouelleil A."/>
            <person name="Alvarado L."/>
            <person name="Arachchi H.M."/>
            <person name="Berlin A."/>
            <person name="Brown A."/>
            <person name="Chapman S.B."/>
            <person name="Chen Z."/>
            <person name="Dunbar C."/>
            <person name="Freedman E."/>
            <person name="Gearin G."/>
            <person name="Gellesch M."/>
            <person name="Goldberg J."/>
            <person name="Griggs A."/>
            <person name="Gujja S."/>
            <person name="Heiman D."/>
            <person name="Howarth C."/>
            <person name="Larson L."/>
            <person name="Lui A."/>
            <person name="MacDonald P.J.P."/>
            <person name="Montmayeur A."/>
            <person name="Murphy C."/>
            <person name="Neiman D."/>
            <person name="Pearson M."/>
            <person name="Priest M."/>
            <person name="Roberts A."/>
            <person name="Saif S."/>
            <person name="Shea T."/>
            <person name="Shenoy N."/>
            <person name="Sisk P."/>
            <person name="Stolte C."/>
            <person name="Sykes S."/>
            <person name="Wortman J."/>
            <person name="Nusbaum C."/>
            <person name="Birren B."/>
        </authorList>
    </citation>
    <scope>NUCLEOTIDE SEQUENCE</scope>
    <source>
        <strain evidence="7">NIH/UT8656</strain>
    </source>
</reference>
<keyword evidence="1 4" id="KW-0238">DNA-binding</keyword>
<dbReference type="PROSITE" id="PS50071">
    <property type="entry name" value="HOMEOBOX_2"/>
    <property type="match status" value="1"/>
</dbReference>